<dbReference type="InterPro" id="IPR013783">
    <property type="entry name" value="Ig-like_fold"/>
</dbReference>
<feature type="region of interest" description="Disordered" evidence="1">
    <location>
        <begin position="11"/>
        <end position="36"/>
    </location>
</feature>
<keyword evidence="3" id="KW-1185">Reference proteome</keyword>
<evidence type="ECO:0000256" key="1">
    <source>
        <dbReference type="SAM" id="MobiDB-lite"/>
    </source>
</evidence>
<reference evidence="3" key="1">
    <citation type="journal article" date="2019" name="Int. J. Syst. Evol. Microbiol.">
        <title>The Global Catalogue of Microorganisms (GCM) 10K type strain sequencing project: providing services to taxonomists for standard genome sequencing and annotation.</title>
        <authorList>
            <consortium name="The Broad Institute Genomics Platform"/>
            <consortium name="The Broad Institute Genome Sequencing Center for Infectious Disease"/>
            <person name="Wu L."/>
            <person name="Ma J."/>
        </authorList>
    </citation>
    <scope>NUCLEOTIDE SEQUENCE [LARGE SCALE GENOMIC DNA]</scope>
    <source>
        <strain evidence="3">JCM 31405</strain>
    </source>
</reference>
<proteinExistence type="predicted"/>
<evidence type="ECO:0000313" key="3">
    <source>
        <dbReference type="Proteomes" id="UP000644548"/>
    </source>
</evidence>
<evidence type="ECO:0000313" key="2">
    <source>
        <dbReference type="EMBL" id="GGR78264.1"/>
    </source>
</evidence>
<accession>A0ABQ2S1Z0</accession>
<feature type="compositionally biased region" description="Low complexity" evidence="1">
    <location>
        <begin position="12"/>
        <end position="24"/>
    </location>
</feature>
<name>A0ABQ2S1Z0_9DEIO</name>
<comment type="caution">
    <text evidence="2">The sequence shown here is derived from an EMBL/GenBank/DDBJ whole genome shotgun (WGS) entry which is preliminary data.</text>
</comment>
<gene>
    <name evidence="2" type="ORF">GCM10008960_01310</name>
</gene>
<dbReference type="Gene3D" id="2.60.40.10">
    <property type="entry name" value="Immunoglobulins"/>
    <property type="match status" value="1"/>
</dbReference>
<dbReference type="EMBL" id="BMQN01000001">
    <property type="protein sequence ID" value="GGR78264.1"/>
    <property type="molecule type" value="Genomic_DNA"/>
</dbReference>
<dbReference type="Pfam" id="PF17957">
    <property type="entry name" value="Big_7"/>
    <property type="match status" value="1"/>
</dbReference>
<dbReference type="Proteomes" id="UP000644548">
    <property type="component" value="Unassembled WGS sequence"/>
</dbReference>
<protein>
    <submittedName>
        <fullName evidence="2">Uncharacterized protein</fullName>
    </submittedName>
</protein>
<feature type="compositionally biased region" description="Polar residues" evidence="1">
    <location>
        <begin position="25"/>
        <end position="36"/>
    </location>
</feature>
<organism evidence="2 3">
    <name type="scientific">Deinococcus sedimenti</name>
    <dbReference type="NCBI Taxonomy" id="1867090"/>
    <lineage>
        <taxon>Bacteria</taxon>
        <taxon>Thermotogati</taxon>
        <taxon>Deinococcota</taxon>
        <taxon>Deinococci</taxon>
        <taxon>Deinococcales</taxon>
        <taxon>Deinococcaceae</taxon>
        <taxon>Deinococcus</taxon>
    </lineage>
</organism>
<sequence>MALPALLITACTPGGPSTPDTTGPQISFSQSPSDGNSDVTITANATDSSGVAKVEFYQNGTLKATDTAAPYQYTVNVLNDDRTGFTAKAYDTRGNVSTSAEFNVTTLNQGVWEWGVFDQSGTLLDSGVAIYNDESVDTDGSVALGGYVNGTQTKGGPTVLGNLSSATSLETAFALTNDFKVGYFDGRDLDGKFSVETLSNGKSYPAFIGGGSTYDTSGTAIQSVGILMLQVSTEVPRMTTTRTAATIQRLAAQRALGSLSVQPRPVNAAAILNASRFIKR</sequence>